<dbReference type="RefSeq" id="WP_334575238.1">
    <property type="nucleotide sequence ID" value="NZ_JBEZVE010000005.1"/>
</dbReference>
<dbReference type="NCBIfam" id="NF041195">
    <property type="entry name" value="ScbA_BarX_GamBu"/>
    <property type="match status" value="1"/>
</dbReference>
<proteinExistence type="predicted"/>
<dbReference type="Pfam" id="PF03756">
    <property type="entry name" value="AfsA"/>
    <property type="match status" value="2"/>
</dbReference>
<protein>
    <submittedName>
        <fullName evidence="2">ScbA/BarX family gamma-butyrolactone biosynthesis protein</fullName>
    </submittedName>
</protein>
<accession>A0ABV2ZF66</accession>
<reference evidence="2 3" key="1">
    <citation type="submission" date="2024-06" db="EMBL/GenBank/DDBJ databases">
        <title>The Natural Products Discovery Center: Release of the First 8490 Sequenced Strains for Exploring Actinobacteria Biosynthetic Diversity.</title>
        <authorList>
            <person name="Kalkreuter E."/>
            <person name="Kautsar S.A."/>
            <person name="Yang D."/>
            <person name="Bader C.D."/>
            <person name="Teijaro C.N."/>
            <person name="Fluegel L."/>
            <person name="Davis C.M."/>
            <person name="Simpson J.R."/>
            <person name="Lauterbach L."/>
            <person name="Steele A.D."/>
            <person name="Gui C."/>
            <person name="Meng S."/>
            <person name="Li G."/>
            <person name="Viehrig K."/>
            <person name="Ye F."/>
            <person name="Su P."/>
            <person name="Kiefer A.F."/>
            <person name="Nichols A."/>
            <person name="Cepeda A.J."/>
            <person name="Yan W."/>
            <person name="Fan B."/>
            <person name="Jiang Y."/>
            <person name="Adhikari A."/>
            <person name="Zheng C.-J."/>
            <person name="Schuster L."/>
            <person name="Cowan T.M."/>
            <person name="Smanski M.J."/>
            <person name="Chevrette M.G."/>
            <person name="De Carvalho L.P.S."/>
            <person name="Shen B."/>
        </authorList>
    </citation>
    <scope>NUCLEOTIDE SEQUENCE [LARGE SCALE GENOMIC DNA]</scope>
    <source>
        <strain evidence="2 3">NPDC033843</strain>
    </source>
</reference>
<evidence type="ECO:0000259" key="1">
    <source>
        <dbReference type="Pfam" id="PF03756"/>
    </source>
</evidence>
<evidence type="ECO:0000313" key="2">
    <source>
        <dbReference type="EMBL" id="MEU3781193.1"/>
    </source>
</evidence>
<dbReference type="Proteomes" id="UP001550739">
    <property type="component" value="Unassembled WGS sequence"/>
</dbReference>
<name>A0ABV2ZF66_9ACTN</name>
<comment type="caution">
    <text evidence="2">The sequence shown here is derived from an EMBL/GenBank/DDBJ whole genome shotgun (WGS) entry which is preliminary data.</text>
</comment>
<dbReference type="EMBL" id="JBEZVE010000005">
    <property type="protein sequence ID" value="MEU3781193.1"/>
    <property type="molecule type" value="Genomic_DNA"/>
</dbReference>
<evidence type="ECO:0000313" key="3">
    <source>
        <dbReference type="Proteomes" id="UP001550739"/>
    </source>
</evidence>
<dbReference type="InterPro" id="IPR005509">
    <property type="entry name" value="AfsA_hotdog_dom"/>
</dbReference>
<dbReference type="InterPro" id="IPR047757">
    <property type="entry name" value="AfsA-like"/>
</dbReference>
<keyword evidence="3" id="KW-1185">Reference proteome</keyword>
<organism evidence="2 3">
    <name type="scientific">Streptomyces sp. 900129855</name>
    <dbReference type="NCBI Taxonomy" id="3155129"/>
    <lineage>
        <taxon>Bacteria</taxon>
        <taxon>Bacillati</taxon>
        <taxon>Actinomycetota</taxon>
        <taxon>Actinomycetes</taxon>
        <taxon>Kitasatosporales</taxon>
        <taxon>Streptomycetaceae</taxon>
        <taxon>Streptomyces</taxon>
    </lineage>
</organism>
<sequence length="311" mass="34244">MSWTPVACGRQVVDAVGGAGALPKELVHRPRVDDVLLTDWQRLDDERFSVAANWPHAHEFFVPLQGKHAPVLIVETLRQAAILLCHTEFAVPLDHHFLMRDLHYRSHPEHLDVTDTATELRLDVVCRDIRRRGRRLTATDCRMTVRHGARTVATGGGRLSISTPQAYRRLRGAFSPAESAAPVIPVAPALVGRTEPVHVALAPTREPGRWQLRGDTGNVTLFGRAADHYPGMLLVEAAHQAATALLTPDPFYPASFTIDFHRYAEFATPCWIEAHTVPTMVPGGRSVRVTGRQDGHPVFTASLTDAGRQSA</sequence>
<gene>
    <name evidence="2" type="ORF">AB0E89_11490</name>
</gene>
<feature type="domain" description="A-factor biosynthesis hotdog" evidence="1">
    <location>
        <begin position="190"/>
        <end position="304"/>
    </location>
</feature>
<feature type="domain" description="A-factor biosynthesis hotdog" evidence="1">
    <location>
        <begin position="26"/>
        <end position="156"/>
    </location>
</feature>